<protein>
    <submittedName>
        <fullName evidence="6">LysR family transcriptional regulator</fullName>
    </submittedName>
</protein>
<dbReference type="PROSITE" id="PS50931">
    <property type="entry name" value="HTH_LYSR"/>
    <property type="match status" value="1"/>
</dbReference>
<dbReference type="Gene3D" id="3.40.190.10">
    <property type="entry name" value="Periplasmic binding protein-like II"/>
    <property type="match status" value="2"/>
</dbReference>
<proteinExistence type="inferred from homology"/>
<dbReference type="InterPro" id="IPR036388">
    <property type="entry name" value="WH-like_DNA-bd_sf"/>
</dbReference>
<keyword evidence="3" id="KW-0238">DNA-binding</keyword>
<reference evidence="7" key="1">
    <citation type="submission" date="2023-07" db="EMBL/GenBank/DDBJ databases">
        <title>30 novel species of actinomycetes from the DSMZ collection.</title>
        <authorList>
            <person name="Nouioui I."/>
        </authorList>
    </citation>
    <scope>NUCLEOTIDE SEQUENCE [LARGE SCALE GENOMIC DNA]</scope>
    <source>
        <strain evidence="7">DSM 45834</strain>
    </source>
</reference>
<dbReference type="InterPro" id="IPR036390">
    <property type="entry name" value="WH_DNA-bd_sf"/>
</dbReference>
<comment type="caution">
    <text evidence="6">The sequence shown here is derived from an EMBL/GenBank/DDBJ whole genome shotgun (WGS) entry which is preliminary data.</text>
</comment>
<evidence type="ECO:0000256" key="1">
    <source>
        <dbReference type="ARBA" id="ARBA00009437"/>
    </source>
</evidence>
<organism evidence="6 7">
    <name type="scientific">Pseudonocardia charpentierae</name>
    <dbReference type="NCBI Taxonomy" id="3075545"/>
    <lineage>
        <taxon>Bacteria</taxon>
        <taxon>Bacillati</taxon>
        <taxon>Actinomycetota</taxon>
        <taxon>Actinomycetes</taxon>
        <taxon>Pseudonocardiales</taxon>
        <taxon>Pseudonocardiaceae</taxon>
        <taxon>Pseudonocardia</taxon>
    </lineage>
</organism>
<dbReference type="PRINTS" id="PR00039">
    <property type="entry name" value="HTHLYSR"/>
</dbReference>
<sequence length="332" mass="34705">MELDWLRTFLAVVDRGGFTAAAEQVHRSQSRVSAHIAALERELGVTLLERTRRPVQVTHAGEVLAEHAREILAAIGSARSAVGAARGLDEGRLTLLTTPCLGTAFLPAPLAKLAAAHPGVRFEVLEDGRHDVERRFLDDGVALAVLPTLTAPAAPGLRERVLWSEPLRAVVPADHRFARDGGSVSVDELVREPLVVAGASGDAMPEVLDLLTRRGVVASVAATADCPDTVAALVRVGLGVGLLTEVAARAAGAGDGLVTVPLADPDLRRRVAAYWYDVLLGTELGRALHAEVLGAAPPEGAVGLPDDDLRAFRGPVLVDPASHVGAHGGGRR</sequence>
<dbReference type="RefSeq" id="WP_311558421.1">
    <property type="nucleotide sequence ID" value="NZ_JAVREJ010000015.1"/>
</dbReference>
<keyword evidence="4" id="KW-0804">Transcription</keyword>
<comment type="similarity">
    <text evidence="1">Belongs to the LysR transcriptional regulatory family.</text>
</comment>
<dbReference type="PANTHER" id="PTHR30419">
    <property type="entry name" value="HTH-TYPE TRANSCRIPTIONAL REGULATOR YBHD"/>
    <property type="match status" value="1"/>
</dbReference>
<gene>
    <name evidence="6" type="ORF">RM445_20555</name>
</gene>
<dbReference type="InterPro" id="IPR005119">
    <property type="entry name" value="LysR_subst-bd"/>
</dbReference>
<dbReference type="InterPro" id="IPR050950">
    <property type="entry name" value="HTH-type_LysR_regulators"/>
</dbReference>
<name>A0ABU2ND87_9PSEU</name>
<evidence type="ECO:0000256" key="3">
    <source>
        <dbReference type="ARBA" id="ARBA00023125"/>
    </source>
</evidence>
<dbReference type="EMBL" id="JAVREJ010000015">
    <property type="protein sequence ID" value="MDT0351922.1"/>
    <property type="molecule type" value="Genomic_DNA"/>
</dbReference>
<evidence type="ECO:0000313" key="7">
    <source>
        <dbReference type="Proteomes" id="UP001183202"/>
    </source>
</evidence>
<dbReference type="Gene3D" id="1.10.10.10">
    <property type="entry name" value="Winged helix-like DNA-binding domain superfamily/Winged helix DNA-binding domain"/>
    <property type="match status" value="1"/>
</dbReference>
<evidence type="ECO:0000259" key="5">
    <source>
        <dbReference type="PROSITE" id="PS50931"/>
    </source>
</evidence>
<dbReference type="SUPFAM" id="SSF46785">
    <property type="entry name" value="Winged helix' DNA-binding domain"/>
    <property type="match status" value="1"/>
</dbReference>
<accession>A0ABU2ND87</accession>
<keyword evidence="2" id="KW-0805">Transcription regulation</keyword>
<evidence type="ECO:0000256" key="2">
    <source>
        <dbReference type="ARBA" id="ARBA00023015"/>
    </source>
</evidence>
<keyword evidence="7" id="KW-1185">Reference proteome</keyword>
<dbReference type="SUPFAM" id="SSF53850">
    <property type="entry name" value="Periplasmic binding protein-like II"/>
    <property type="match status" value="1"/>
</dbReference>
<dbReference type="Pfam" id="PF03466">
    <property type="entry name" value="LysR_substrate"/>
    <property type="match status" value="1"/>
</dbReference>
<dbReference type="Proteomes" id="UP001183202">
    <property type="component" value="Unassembled WGS sequence"/>
</dbReference>
<evidence type="ECO:0000313" key="6">
    <source>
        <dbReference type="EMBL" id="MDT0351922.1"/>
    </source>
</evidence>
<dbReference type="InterPro" id="IPR000847">
    <property type="entry name" value="LysR_HTH_N"/>
</dbReference>
<dbReference type="Pfam" id="PF00126">
    <property type="entry name" value="HTH_1"/>
    <property type="match status" value="1"/>
</dbReference>
<feature type="domain" description="HTH lysR-type" evidence="5">
    <location>
        <begin position="1"/>
        <end position="58"/>
    </location>
</feature>
<evidence type="ECO:0000256" key="4">
    <source>
        <dbReference type="ARBA" id="ARBA00023163"/>
    </source>
</evidence>
<dbReference type="CDD" id="cd05466">
    <property type="entry name" value="PBP2_LTTR_substrate"/>
    <property type="match status" value="1"/>
</dbReference>